<evidence type="ECO:0000313" key="10">
    <source>
        <dbReference type="Proteomes" id="UP000320300"/>
    </source>
</evidence>
<dbReference type="SUPFAM" id="SSF49464">
    <property type="entry name" value="Carboxypeptidase regulatory domain-like"/>
    <property type="match status" value="1"/>
</dbReference>
<dbReference type="Gene3D" id="2.60.40.1120">
    <property type="entry name" value="Carboxypeptidase-like, regulatory domain"/>
    <property type="match status" value="1"/>
</dbReference>
<evidence type="ECO:0000256" key="2">
    <source>
        <dbReference type="ARBA" id="ARBA00022448"/>
    </source>
</evidence>
<dbReference type="InterPro" id="IPR012910">
    <property type="entry name" value="Plug_dom"/>
</dbReference>
<dbReference type="InterPro" id="IPR036942">
    <property type="entry name" value="Beta-barrel_TonB_sf"/>
</dbReference>
<name>A0A521BQU5_9SPHI</name>
<comment type="similarity">
    <text evidence="7">Belongs to the TonB-dependent receptor family.</text>
</comment>
<dbReference type="Pfam" id="PF07715">
    <property type="entry name" value="Plug"/>
    <property type="match status" value="1"/>
</dbReference>
<dbReference type="PROSITE" id="PS52016">
    <property type="entry name" value="TONB_DEPENDENT_REC_3"/>
    <property type="match status" value="1"/>
</dbReference>
<accession>A0A521BQU5</accession>
<organism evidence="9 10">
    <name type="scientific">Pedobacter westerhofensis</name>
    <dbReference type="NCBI Taxonomy" id="425512"/>
    <lineage>
        <taxon>Bacteria</taxon>
        <taxon>Pseudomonadati</taxon>
        <taxon>Bacteroidota</taxon>
        <taxon>Sphingobacteriia</taxon>
        <taxon>Sphingobacteriales</taxon>
        <taxon>Sphingobacteriaceae</taxon>
        <taxon>Pedobacter</taxon>
    </lineage>
</organism>
<dbReference type="OrthoDB" id="9768177at2"/>
<dbReference type="AlphaFoldDB" id="A0A521BQU5"/>
<dbReference type="NCBIfam" id="TIGR04057">
    <property type="entry name" value="SusC_RagA_signa"/>
    <property type="match status" value="1"/>
</dbReference>
<evidence type="ECO:0000256" key="3">
    <source>
        <dbReference type="ARBA" id="ARBA00022452"/>
    </source>
</evidence>
<evidence type="ECO:0000256" key="7">
    <source>
        <dbReference type="PROSITE-ProRule" id="PRU01360"/>
    </source>
</evidence>
<evidence type="ECO:0000256" key="4">
    <source>
        <dbReference type="ARBA" id="ARBA00022692"/>
    </source>
</evidence>
<dbReference type="Gene3D" id="2.40.170.20">
    <property type="entry name" value="TonB-dependent receptor, beta-barrel domain"/>
    <property type="match status" value="1"/>
</dbReference>
<keyword evidence="5 7" id="KW-0472">Membrane</keyword>
<sequence>MNKKFTNLKHSYESFVSQGLQCSRAYFIAKLSTMILLVSIGATQAAVTNIPQPPRTITGKITDETGGPLPGVSIKLKGTTAAAITNNNGSFSIQIPESTQDGILVFSFVGYKVQELPIPASSVLNVKMVPDSKNLNELVVIGYGTQKRGDISSAISSVNKEKMDKIPTANLSTALQGQAPGVVATPGNFKPGSGASIRIRGSRSLSATNDPLFVVDGVPVSYSIDDINPLDIESIDILKDASATAIYGSRGANGVIQIVTKKGKAGKVTIDYSASTSVEEILRKLDVFDGPEYAQFKRDAYIGGKAYNTGLSNTSTAQRYFPDAATDYKLFSADANMLSKVLAGYTFTKYDPANNIFDVLTRPTTAEEKTLLTSLGYPVLDNVAVYDPSKVSTFDWQKEGLRKGTTQSHNLSVTAGSEKFSDAFSLGYFNQKGIIPGQDYTRYSVSNSASFRPAAFLNIGGNLTYTNAIQNAGTDVYGGASFQLPLAQPYDANGTFILNPGNDANIINPLNDENSMLNERKISHFLGNVFASLNLYKGLNFKSTFGADVYDSRNGIFNGSISSSRQGNPASASYATNSNLSWTLQNQLSYALKLGQKHDISIIAVQELVKNRSDTTNASATGLSYESQKWYSLQNNVTGVVTYAGSFSQNQLASFLGRVTYSYNGRYVLTIAERYDGSSVLSAENQGKSFPSGSVAWRLDQEDFIKKFTFIDQLKLRGGVGAVGNSGIRPYLTNGTLGITYYNFGSTPAKGYAPNGLPLPQLAWEKTVTKNLGLDFSVFKGKVTGSVDVYESNTNVIQPQKLPDASGYSNITVNLGEVRNRGVEIALSTENYNKNGFKWTTDFVFSKNKEAITKLDGSGNNNITSGWFIGQPVRSYYDYQAQGIFQNSDAQPGGILYEYYWKKAGNRTNTALQPGRIRVQDTNADTVITEADKVVLGSPNPDWTGSINTTFSYKGFELSAFLYISHGGLVRDPRPSLVGRFQYLDVNYWTPTNPSNEYPQPNLTSDIPLYWQASGFRDASFARIRSILLSYRLPASFLEKIKLRNLTISLNALNPFLFSKYKTYDPETVAYLSSYPSSSTNTPVPTSYSYRSLVFGLKAGF</sequence>
<keyword evidence="6 7" id="KW-0998">Cell outer membrane</keyword>
<dbReference type="Proteomes" id="UP000320300">
    <property type="component" value="Unassembled WGS sequence"/>
</dbReference>
<dbReference type="InterPro" id="IPR023997">
    <property type="entry name" value="TonB-dep_OMP_SusC/RagA_CS"/>
</dbReference>
<dbReference type="EMBL" id="FXTN01000002">
    <property type="protein sequence ID" value="SMO48920.1"/>
    <property type="molecule type" value="Genomic_DNA"/>
</dbReference>
<keyword evidence="10" id="KW-1185">Reference proteome</keyword>
<evidence type="ECO:0000259" key="8">
    <source>
        <dbReference type="Pfam" id="PF07715"/>
    </source>
</evidence>
<keyword evidence="3 7" id="KW-1134">Transmembrane beta strand</keyword>
<dbReference type="RefSeq" id="WP_142527124.1">
    <property type="nucleotide sequence ID" value="NZ_CBCSJO010000003.1"/>
</dbReference>
<reference evidence="9 10" key="1">
    <citation type="submission" date="2017-05" db="EMBL/GenBank/DDBJ databases">
        <authorList>
            <person name="Varghese N."/>
            <person name="Submissions S."/>
        </authorList>
    </citation>
    <scope>NUCLEOTIDE SEQUENCE [LARGE SCALE GENOMIC DNA]</scope>
    <source>
        <strain evidence="9 10">DSM 19036</strain>
    </source>
</reference>
<dbReference type="SUPFAM" id="SSF56935">
    <property type="entry name" value="Porins"/>
    <property type="match status" value="1"/>
</dbReference>
<evidence type="ECO:0000256" key="1">
    <source>
        <dbReference type="ARBA" id="ARBA00004571"/>
    </source>
</evidence>
<evidence type="ECO:0000313" key="9">
    <source>
        <dbReference type="EMBL" id="SMO48920.1"/>
    </source>
</evidence>
<dbReference type="NCBIfam" id="TIGR04056">
    <property type="entry name" value="OMP_RagA_SusC"/>
    <property type="match status" value="1"/>
</dbReference>
<dbReference type="InterPro" id="IPR008969">
    <property type="entry name" value="CarboxyPept-like_regulatory"/>
</dbReference>
<dbReference type="Pfam" id="PF13715">
    <property type="entry name" value="CarbopepD_reg_2"/>
    <property type="match status" value="1"/>
</dbReference>
<evidence type="ECO:0000256" key="6">
    <source>
        <dbReference type="ARBA" id="ARBA00023237"/>
    </source>
</evidence>
<gene>
    <name evidence="9" type="ORF">SAMN06265348_102475</name>
</gene>
<feature type="domain" description="TonB-dependent receptor plug" evidence="8">
    <location>
        <begin position="150"/>
        <end position="255"/>
    </location>
</feature>
<protein>
    <submittedName>
        <fullName evidence="9">TonB-linked outer membrane protein, SusC/RagA family</fullName>
    </submittedName>
</protein>
<dbReference type="GO" id="GO:0009279">
    <property type="term" value="C:cell outer membrane"/>
    <property type="evidence" value="ECO:0007669"/>
    <property type="project" value="UniProtKB-SubCell"/>
</dbReference>
<comment type="subcellular location">
    <subcellularLocation>
        <location evidence="1 7">Cell outer membrane</location>
        <topology evidence="1 7">Multi-pass membrane protein</topology>
    </subcellularLocation>
</comment>
<keyword evidence="2 7" id="KW-0813">Transport</keyword>
<dbReference type="InterPro" id="IPR039426">
    <property type="entry name" value="TonB-dep_rcpt-like"/>
</dbReference>
<evidence type="ECO:0000256" key="5">
    <source>
        <dbReference type="ARBA" id="ARBA00023136"/>
    </source>
</evidence>
<dbReference type="InterPro" id="IPR037066">
    <property type="entry name" value="Plug_dom_sf"/>
</dbReference>
<keyword evidence="4 7" id="KW-0812">Transmembrane</keyword>
<dbReference type="InterPro" id="IPR023996">
    <property type="entry name" value="TonB-dep_OMP_SusC/RagA"/>
</dbReference>
<dbReference type="Gene3D" id="2.170.130.10">
    <property type="entry name" value="TonB-dependent receptor, plug domain"/>
    <property type="match status" value="1"/>
</dbReference>
<proteinExistence type="inferred from homology"/>